<dbReference type="EMBL" id="CP000776">
    <property type="protein sequence ID" value="ABS52055.1"/>
    <property type="molecule type" value="Genomic_DNA"/>
</dbReference>
<evidence type="ECO:0000313" key="1">
    <source>
        <dbReference type="EMBL" id="ABS52055.1"/>
    </source>
</evidence>
<keyword evidence="2" id="KW-1185">Reference proteome</keyword>
<dbReference type="AlphaFoldDB" id="A7I033"/>
<reference evidence="2" key="1">
    <citation type="submission" date="2007-07" db="EMBL/GenBank/DDBJ databases">
        <title>Complete genome sequence of Campylobacter hominis ATCC BAA-381, a commensal isolated from the human gastrointestinal tract.</title>
        <authorList>
            <person name="Fouts D.E."/>
            <person name="Mongodin E.F."/>
            <person name="Puiu D."/>
            <person name="Sebastian Y."/>
            <person name="Miller W.G."/>
            <person name="Mandrell R.E."/>
            <person name="Nelson K.E."/>
        </authorList>
    </citation>
    <scope>NUCLEOTIDE SEQUENCE [LARGE SCALE GENOMIC DNA]</scope>
    <source>
        <strain evidence="2">ATCC BAA-381 / LMG 19568 / NCTC 13146 / CH001A</strain>
    </source>
</reference>
<dbReference type="HOGENOM" id="CLU_2315032_0_0_7"/>
<dbReference type="RefSeq" id="WP_012108155.1">
    <property type="nucleotide sequence ID" value="NC_009714.1"/>
</dbReference>
<dbReference type="eggNOG" id="ENOG50300EH">
    <property type="taxonomic scope" value="Bacteria"/>
</dbReference>
<accession>A7I033</accession>
<dbReference type="KEGG" id="cha:CHAB381_0271"/>
<protein>
    <submittedName>
        <fullName evidence="1">Uncharacterized protein</fullName>
    </submittedName>
</protein>
<gene>
    <name evidence="1" type="ordered locus">CHAB381_0271</name>
</gene>
<dbReference type="Proteomes" id="UP000002407">
    <property type="component" value="Chromosome"/>
</dbReference>
<dbReference type="STRING" id="360107.CHAB381_0271"/>
<name>A7I033_CAMHC</name>
<sequence length="102" mass="11698">MEIQEKLILRAKQSLQNKAEITEQIAEIALKEARELTKNLPLPEPILLDIAMFRLKLLLKIEPNELDLILYKEALKIAGSFSVDENGEILSNTKYGMRKSEF</sequence>
<proteinExistence type="predicted"/>
<organism evidence="1 2">
    <name type="scientific">Campylobacter hominis (strain ATCC BAA-381 / DSM 21671 / CCUG 45161 / LMG 19568 / NCTC 13146 / CH001A)</name>
    <dbReference type="NCBI Taxonomy" id="360107"/>
    <lineage>
        <taxon>Bacteria</taxon>
        <taxon>Pseudomonadati</taxon>
        <taxon>Campylobacterota</taxon>
        <taxon>Epsilonproteobacteria</taxon>
        <taxon>Campylobacterales</taxon>
        <taxon>Campylobacteraceae</taxon>
        <taxon>Campylobacter</taxon>
    </lineage>
</organism>
<evidence type="ECO:0000313" key="2">
    <source>
        <dbReference type="Proteomes" id="UP000002407"/>
    </source>
</evidence>